<gene>
    <name evidence="4" type="primary">cheD1</name>
    <name evidence="3" type="synonym">cheD</name>
    <name evidence="4" type="ORF">dnl_39330</name>
</gene>
<evidence type="ECO:0000256" key="1">
    <source>
        <dbReference type="ARBA" id="ARBA00022500"/>
    </source>
</evidence>
<comment type="catalytic activity">
    <reaction evidence="3">
        <text>L-glutaminyl-[protein] + H2O = L-glutamyl-[protein] + NH4(+)</text>
        <dbReference type="Rhea" id="RHEA:16441"/>
        <dbReference type="Rhea" id="RHEA-COMP:10207"/>
        <dbReference type="Rhea" id="RHEA-COMP:10208"/>
        <dbReference type="ChEBI" id="CHEBI:15377"/>
        <dbReference type="ChEBI" id="CHEBI:28938"/>
        <dbReference type="ChEBI" id="CHEBI:29973"/>
        <dbReference type="ChEBI" id="CHEBI:30011"/>
        <dbReference type="EC" id="3.5.1.44"/>
    </reaction>
</comment>
<keyword evidence="5" id="KW-1185">Reference proteome</keyword>
<accession>A0A975BAD3</accession>
<keyword evidence="2 3" id="KW-0378">Hydrolase</keyword>
<comment type="similarity">
    <text evidence="3">Belongs to the CheD family.</text>
</comment>
<evidence type="ECO:0000313" key="5">
    <source>
        <dbReference type="Proteomes" id="UP000663720"/>
    </source>
</evidence>
<dbReference type="EC" id="3.5.1.44" evidence="3"/>
<dbReference type="Pfam" id="PF03975">
    <property type="entry name" value="CheD"/>
    <property type="match status" value="1"/>
</dbReference>
<dbReference type="InterPro" id="IPR011324">
    <property type="entry name" value="Cytotoxic_necrot_fac-like_cat"/>
</dbReference>
<reference evidence="4" key="1">
    <citation type="journal article" date="2021" name="Microb. Physiol.">
        <title>Proteogenomic Insights into the Physiology of Marine, Sulfate-Reducing, Filamentous Desulfonema limicola and Desulfonema magnum.</title>
        <authorList>
            <person name="Schnaars V."/>
            <person name="Wohlbrand L."/>
            <person name="Scheve S."/>
            <person name="Hinrichs C."/>
            <person name="Reinhardt R."/>
            <person name="Rabus R."/>
        </authorList>
    </citation>
    <scope>NUCLEOTIDE SEQUENCE</scope>
    <source>
        <strain evidence="4">5ac10</strain>
    </source>
</reference>
<evidence type="ECO:0000313" key="4">
    <source>
        <dbReference type="EMBL" id="QTA81594.1"/>
    </source>
</evidence>
<dbReference type="EMBL" id="CP061799">
    <property type="protein sequence ID" value="QTA81594.1"/>
    <property type="molecule type" value="Genomic_DNA"/>
</dbReference>
<dbReference type="KEGG" id="dli:dnl_39330"/>
<evidence type="ECO:0000256" key="3">
    <source>
        <dbReference type="HAMAP-Rule" id="MF_01440"/>
    </source>
</evidence>
<dbReference type="InterPro" id="IPR038592">
    <property type="entry name" value="CheD-like_sf"/>
</dbReference>
<dbReference type="SUPFAM" id="SSF64438">
    <property type="entry name" value="CNF1/YfiH-like putative cysteine hydrolases"/>
    <property type="match status" value="1"/>
</dbReference>
<comment type="function">
    <text evidence="3">Probably deamidates glutamine residues to glutamate on methyl-accepting chemotaxis receptors (MCPs), playing an important role in chemotaxis.</text>
</comment>
<dbReference type="PANTHER" id="PTHR35147">
    <property type="entry name" value="CHEMORECEPTOR GLUTAMINE DEAMIDASE CHED-RELATED"/>
    <property type="match status" value="1"/>
</dbReference>
<dbReference type="HAMAP" id="MF_01440">
    <property type="entry name" value="CheD"/>
    <property type="match status" value="1"/>
</dbReference>
<proteinExistence type="inferred from homology"/>
<name>A0A975BAD3_9BACT</name>
<keyword evidence="1 3" id="KW-0145">Chemotaxis</keyword>
<dbReference type="Gene3D" id="3.30.1330.200">
    <property type="match status" value="1"/>
</dbReference>
<dbReference type="CDD" id="cd16352">
    <property type="entry name" value="CheD"/>
    <property type="match status" value="1"/>
</dbReference>
<dbReference type="AlphaFoldDB" id="A0A975BAD3"/>
<dbReference type="GO" id="GO:0050568">
    <property type="term" value="F:protein-glutamine glutaminase activity"/>
    <property type="evidence" value="ECO:0007669"/>
    <property type="project" value="UniProtKB-UniRule"/>
</dbReference>
<protein>
    <recommendedName>
        <fullName evidence="3">Probable chemoreceptor glutamine deamidase CheD</fullName>
        <ecNumber evidence="3">3.5.1.44</ecNumber>
    </recommendedName>
</protein>
<sequence length="195" mass="21814">MKGCAKDLSIVFLRPGELFLSNNRASAPVKVTTVLGSCISVILYNPRLKMSAMCHAVMPCCDQEYRCGKEIFLKKTGKCPFNCAEPNRYVNCVLNNMISHFRTQGAAIEETKVRLFGGADMFDYGFERTLKLSVGRQNIEMAKKIIKTEKMHLSKSDVGGLVGRKIVFFPKTGRVLLKRLNSTIKDAIIKASKIR</sequence>
<evidence type="ECO:0000256" key="2">
    <source>
        <dbReference type="ARBA" id="ARBA00022801"/>
    </source>
</evidence>
<dbReference type="PANTHER" id="PTHR35147:SF1">
    <property type="entry name" value="CHEMORECEPTOR GLUTAMINE DEAMIDASE CHED-RELATED"/>
    <property type="match status" value="1"/>
</dbReference>
<organism evidence="4 5">
    <name type="scientific">Desulfonema limicola</name>
    <dbReference type="NCBI Taxonomy" id="45656"/>
    <lineage>
        <taxon>Bacteria</taxon>
        <taxon>Pseudomonadati</taxon>
        <taxon>Thermodesulfobacteriota</taxon>
        <taxon>Desulfobacteria</taxon>
        <taxon>Desulfobacterales</taxon>
        <taxon>Desulfococcaceae</taxon>
        <taxon>Desulfonema</taxon>
    </lineage>
</organism>
<dbReference type="InterPro" id="IPR005659">
    <property type="entry name" value="Chemorcpt_Glu_NH3ase_CheD"/>
</dbReference>
<dbReference type="GO" id="GO:0006935">
    <property type="term" value="P:chemotaxis"/>
    <property type="evidence" value="ECO:0007669"/>
    <property type="project" value="UniProtKB-UniRule"/>
</dbReference>
<dbReference type="RefSeq" id="WP_207687612.1">
    <property type="nucleotide sequence ID" value="NZ_CP061799.1"/>
</dbReference>
<dbReference type="Proteomes" id="UP000663720">
    <property type="component" value="Chromosome"/>
</dbReference>